<accession>A0A8S5QCU6</accession>
<name>A0A8S5QCU6_9CAUD</name>
<protein>
    <submittedName>
        <fullName evidence="1">Uncharacterized protein</fullName>
    </submittedName>
</protein>
<reference evidence="1" key="1">
    <citation type="journal article" date="2021" name="Proc. Natl. Acad. Sci. U.S.A.">
        <title>A Catalog of Tens of Thousands of Viruses from Human Metagenomes Reveals Hidden Associations with Chronic Diseases.</title>
        <authorList>
            <person name="Tisza M.J."/>
            <person name="Buck C.B."/>
        </authorList>
    </citation>
    <scope>NUCLEOTIDE SEQUENCE</scope>
    <source>
        <strain evidence="1">Ctw4b6</strain>
    </source>
</reference>
<sequence>MSTPTVYTPAHSITPLIAALPTPETLPAQTDSMTEWVLTHHTA</sequence>
<organism evidence="1">
    <name type="scientific">Myoviridae sp. ctw4b6</name>
    <dbReference type="NCBI Taxonomy" id="2825206"/>
    <lineage>
        <taxon>Viruses</taxon>
        <taxon>Duplodnaviria</taxon>
        <taxon>Heunggongvirae</taxon>
        <taxon>Uroviricota</taxon>
        <taxon>Caudoviricetes</taxon>
    </lineage>
</organism>
<dbReference type="EMBL" id="BK015628">
    <property type="protein sequence ID" value="DAE16625.1"/>
    <property type="molecule type" value="Genomic_DNA"/>
</dbReference>
<proteinExistence type="predicted"/>
<evidence type="ECO:0000313" key="1">
    <source>
        <dbReference type="EMBL" id="DAE16625.1"/>
    </source>
</evidence>